<proteinExistence type="predicted"/>
<dbReference type="NCBIfam" id="TIGR01848">
    <property type="entry name" value="PHA_reg_PhaR"/>
    <property type="match status" value="1"/>
</dbReference>
<dbReference type="Proteomes" id="UP001497493">
    <property type="component" value="Chromosome"/>
</dbReference>
<name>A0ABM9NHJ6_9GAMM</name>
<evidence type="ECO:0000313" key="4">
    <source>
        <dbReference type="EMBL" id="CAL1240093.1"/>
    </source>
</evidence>
<reference evidence="4 5" key="1">
    <citation type="submission" date="2024-04" db="EMBL/GenBank/DDBJ databases">
        <authorList>
            <person name="Cremers G."/>
        </authorList>
    </citation>
    <scope>NUCLEOTIDE SEQUENCE [LARGE SCALE GENOMIC DNA]</scope>
    <source>
        <strain evidence="4">MeCH1-AG</strain>
    </source>
</reference>
<organism evidence="4 5">
    <name type="scientific">Candidatus Methylocalor cossyra</name>
    <dbReference type="NCBI Taxonomy" id="3108543"/>
    <lineage>
        <taxon>Bacteria</taxon>
        <taxon>Pseudomonadati</taxon>
        <taxon>Pseudomonadota</taxon>
        <taxon>Gammaproteobacteria</taxon>
        <taxon>Methylococcales</taxon>
        <taxon>Methylococcaceae</taxon>
        <taxon>Candidatus Methylocalor</taxon>
    </lineage>
</organism>
<evidence type="ECO:0000259" key="2">
    <source>
        <dbReference type="Pfam" id="PF05233"/>
    </source>
</evidence>
<dbReference type="EMBL" id="OZ026884">
    <property type="protein sequence ID" value="CAL1240093.1"/>
    <property type="molecule type" value="Genomic_DNA"/>
</dbReference>
<evidence type="ECO:0000259" key="3">
    <source>
        <dbReference type="Pfam" id="PF07879"/>
    </source>
</evidence>
<dbReference type="InterPro" id="IPR012909">
    <property type="entry name" value="PHA_DNA-bd_N"/>
</dbReference>
<evidence type="ECO:0000313" key="5">
    <source>
        <dbReference type="Proteomes" id="UP001497493"/>
    </source>
</evidence>
<accession>A0ABM9NHJ6</accession>
<feature type="compositionally biased region" description="Basic and acidic residues" evidence="1">
    <location>
        <begin position="153"/>
        <end position="162"/>
    </location>
</feature>
<feature type="region of interest" description="Disordered" evidence="1">
    <location>
        <begin position="143"/>
        <end position="162"/>
    </location>
</feature>
<dbReference type="Pfam" id="PF07879">
    <property type="entry name" value="PHB_acc_N"/>
    <property type="match status" value="1"/>
</dbReference>
<protein>
    <submittedName>
        <fullName evidence="4">PhbF</fullName>
    </submittedName>
</protein>
<dbReference type="RefSeq" id="WP_348759603.1">
    <property type="nucleotide sequence ID" value="NZ_OZ026884.1"/>
</dbReference>
<dbReference type="InterPro" id="IPR010134">
    <property type="entry name" value="PHA_reg_PhaR"/>
</dbReference>
<keyword evidence="5" id="KW-1185">Reference proteome</keyword>
<sequence length="162" mass="19017">MANERIIKKYPNRRLYDPAISAYVTLKDIRRLVREGVKFRVVDAKTDEDITRSILLQVILEQEEQGRPIFTQEVLEQIIRTYGDAMQDFMMSYLQQTMAVFLQQQQLLQEQMTRLLETGPLSVFGDLARQNLKLWQSMQEAFLQRQDPTGPRDGQRAKPKPE</sequence>
<feature type="domain" description="PHB accumulation regulatory" evidence="2">
    <location>
        <begin position="70"/>
        <end position="108"/>
    </location>
</feature>
<dbReference type="Pfam" id="PF05233">
    <property type="entry name" value="PHB_acc"/>
    <property type="match status" value="1"/>
</dbReference>
<evidence type="ECO:0000256" key="1">
    <source>
        <dbReference type="SAM" id="MobiDB-lite"/>
    </source>
</evidence>
<gene>
    <name evidence="4" type="ORF">MECH1_V1_1317</name>
</gene>
<feature type="domain" description="PHA accumulation regulator DNA-binding N-terminal" evidence="3">
    <location>
        <begin position="6"/>
        <end position="66"/>
    </location>
</feature>
<dbReference type="InterPro" id="IPR007897">
    <property type="entry name" value="PHB_accumulat"/>
</dbReference>